<gene>
    <name evidence="5" type="ORF">cyc_05296</name>
</gene>
<dbReference type="AlphaFoldDB" id="A0A1D3CU93"/>
<evidence type="ECO:0000256" key="1">
    <source>
        <dbReference type="SAM" id="Coils"/>
    </source>
</evidence>
<feature type="chain" id="PRO_5008913897" evidence="4">
    <location>
        <begin position="18"/>
        <end position="584"/>
    </location>
</feature>
<protein>
    <submittedName>
        <fullName evidence="5">Uncharacterized protein</fullName>
    </submittedName>
</protein>
<feature type="coiled-coil region" evidence="1">
    <location>
        <begin position="425"/>
        <end position="498"/>
    </location>
</feature>
<name>A0A1D3CU93_9EIME</name>
<evidence type="ECO:0000313" key="5">
    <source>
        <dbReference type="EMBL" id="OEH74776.1"/>
    </source>
</evidence>
<feature type="region of interest" description="Disordered" evidence="2">
    <location>
        <begin position="125"/>
        <end position="174"/>
    </location>
</feature>
<dbReference type="VEuPathDB" id="ToxoDB:cyc_05296"/>
<feature type="compositionally biased region" description="Basic residues" evidence="2">
    <location>
        <begin position="146"/>
        <end position="157"/>
    </location>
</feature>
<keyword evidence="4" id="KW-0732">Signal</keyword>
<dbReference type="Proteomes" id="UP000095192">
    <property type="component" value="Unassembled WGS sequence"/>
</dbReference>
<evidence type="ECO:0000256" key="2">
    <source>
        <dbReference type="SAM" id="MobiDB-lite"/>
    </source>
</evidence>
<dbReference type="EMBL" id="JROU02001937">
    <property type="protein sequence ID" value="OEH74776.1"/>
    <property type="molecule type" value="Genomic_DNA"/>
</dbReference>
<proteinExistence type="predicted"/>
<feature type="region of interest" description="Disordered" evidence="2">
    <location>
        <begin position="23"/>
        <end position="53"/>
    </location>
</feature>
<dbReference type="InParanoid" id="A0A1D3CU93"/>
<keyword evidence="3" id="KW-0472">Membrane</keyword>
<keyword evidence="6" id="KW-1185">Reference proteome</keyword>
<accession>A0A1D3CU93</accession>
<sequence>MRRICILLCGFLVSAYAHEQETGESQHDALDAPLTSPDGTGGLTEEPPPGFAGKLAWDQLEQSAPEEEAANEATSLELYEVPLRGPASFASVIQEDPPWEAPPDGGPPEEVGKWASETTATAEIDSFDPASSPHPLPRQDQLLLSRNRKTTRSLTRKRKEDSRRALRQGAPSNQGEWDIDKDFVLLRLNATDGTRSSSDPPLARRMKKAVGVGFLLLILVAALVAHQSAQRKLLESSEIESNIISAVHKELKTEQGPRADAVESADSTLENEQSYQSALLQELTKALQVEKQLTDICSALEAEQQSQAQGSQIDHRAVSHLGELGKRLLELQASVTSARHAIENLEMRSQTRAAEASQTLARMEEYQEKLVAQMDVVAKRRSYNELLFKGISDVKADVLELKDQLKGRPGVLPDVGDVRSLEQDILQLSTQLAEVGATLKKLQSQWWFGKQPDQYQDAGLKQLYEDLEKERREFAMKKELLESEIKRVQRRLEDAQHRARWWRHTILGPYVEQHGRRIMGACTAIDALDKHTEVLLIGFDSALSADKERLGGVAQKLLKNTHKLTALANVLSSWLSSQEKEKFS</sequence>
<feature type="transmembrane region" description="Helical" evidence="3">
    <location>
        <begin position="209"/>
        <end position="226"/>
    </location>
</feature>
<organism evidence="5 6">
    <name type="scientific">Cyclospora cayetanensis</name>
    <dbReference type="NCBI Taxonomy" id="88456"/>
    <lineage>
        <taxon>Eukaryota</taxon>
        <taxon>Sar</taxon>
        <taxon>Alveolata</taxon>
        <taxon>Apicomplexa</taxon>
        <taxon>Conoidasida</taxon>
        <taxon>Coccidia</taxon>
        <taxon>Eucoccidiorida</taxon>
        <taxon>Eimeriorina</taxon>
        <taxon>Eimeriidae</taxon>
        <taxon>Cyclospora</taxon>
    </lineage>
</organism>
<feature type="signal peptide" evidence="4">
    <location>
        <begin position="1"/>
        <end position="17"/>
    </location>
</feature>
<evidence type="ECO:0000256" key="4">
    <source>
        <dbReference type="SAM" id="SignalP"/>
    </source>
</evidence>
<evidence type="ECO:0000256" key="3">
    <source>
        <dbReference type="SAM" id="Phobius"/>
    </source>
</evidence>
<keyword evidence="3" id="KW-0812">Transmembrane</keyword>
<reference evidence="5 6" key="1">
    <citation type="journal article" date="2016" name="BMC Genomics">
        <title>Comparative genomics reveals Cyclospora cayetanensis possesses coccidia-like metabolism and invasion components but unique surface antigens.</title>
        <authorList>
            <person name="Liu S."/>
            <person name="Wang L."/>
            <person name="Zheng H."/>
            <person name="Xu Z."/>
            <person name="Roellig D.M."/>
            <person name="Li N."/>
            <person name="Frace M.A."/>
            <person name="Tang K."/>
            <person name="Arrowood M.J."/>
            <person name="Moss D.M."/>
            <person name="Zhang L."/>
            <person name="Feng Y."/>
            <person name="Xiao L."/>
        </authorList>
    </citation>
    <scope>NUCLEOTIDE SEQUENCE [LARGE SCALE GENOMIC DNA]</scope>
    <source>
        <strain evidence="5 6">CHN_HEN01</strain>
    </source>
</reference>
<evidence type="ECO:0000313" key="6">
    <source>
        <dbReference type="Proteomes" id="UP000095192"/>
    </source>
</evidence>
<keyword evidence="1" id="KW-0175">Coiled coil</keyword>
<keyword evidence="3" id="KW-1133">Transmembrane helix</keyword>
<comment type="caution">
    <text evidence="5">The sequence shown here is derived from an EMBL/GenBank/DDBJ whole genome shotgun (WGS) entry which is preliminary data.</text>
</comment>